<accession>A0A363CYT0</accession>
<dbReference type="AlphaFoldDB" id="A0A363CYT0"/>
<dbReference type="RefSeq" id="WP_108559273.1">
    <property type="nucleotide sequence ID" value="NZ_MUXE01000009.1"/>
</dbReference>
<reference evidence="1 2" key="1">
    <citation type="submission" date="2017-02" db="EMBL/GenBank/DDBJ databases">
        <title>Arcobacter caeni sp. nov, a new Arcobacter species isolated from reclaimed water.</title>
        <authorList>
            <person name="Figueras M.J."/>
            <person name="Perez-Cataluna A."/>
            <person name="Salas-Masso N."/>
        </authorList>
    </citation>
    <scope>NUCLEOTIDE SEQUENCE [LARGE SCALE GENOMIC DNA]</scope>
    <source>
        <strain evidence="1 2">RW17-10</strain>
    </source>
</reference>
<protein>
    <submittedName>
        <fullName evidence="1">Uncharacterized protein</fullName>
    </submittedName>
</protein>
<dbReference type="EMBL" id="MUXE01000009">
    <property type="protein sequence ID" value="PUE64229.1"/>
    <property type="molecule type" value="Genomic_DNA"/>
</dbReference>
<gene>
    <name evidence="1" type="ORF">B0174_07530</name>
</gene>
<sequence>MPDLGSISTAIATIKTSMEIAKLIKDSSSSLDEAETKLKLAELISSLVDLKTELADIKVDLIDKDDEIRDLKKKLQDKSTITFDDNIYWKEIDRKKEGPFCPTCFDVNELSVRLHKDGPGWWCKNCRDHFDESTKY</sequence>
<dbReference type="OrthoDB" id="5461017at2"/>
<keyword evidence="2" id="KW-1185">Reference proteome</keyword>
<evidence type="ECO:0000313" key="2">
    <source>
        <dbReference type="Proteomes" id="UP000251135"/>
    </source>
</evidence>
<comment type="caution">
    <text evidence="1">The sequence shown here is derived from an EMBL/GenBank/DDBJ whole genome shotgun (WGS) entry which is preliminary data.</text>
</comment>
<name>A0A363CYT0_9BACT</name>
<dbReference type="Proteomes" id="UP000251135">
    <property type="component" value="Unassembled WGS sequence"/>
</dbReference>
<proteinExistence type="predicted"/>
<organism evidence="1 2">
    <name type="scientific">Arcobacter caeni</name>
    <dbReference type="NCBI Taxonomy" id="1912877"/>
    <lineage>
        <taxon>Bacteria</taxon>
        <taxon>Pseudomonadati</taxon>
        <taxon>Campylobacterota</taxon>
        <taxon>Epsilonproteobacteria</taxon>
        <taxon>Campylobacterales</taxon>
        <taxon>Arcobacteraceae</taxon>
        <taxon>Arcobacter</taxon>
    </lineage>
</organism>
<evidence type="ECO:0000313" key="1">
    <source>
        <dbReference type="EMBL" id="PUE64229.1"/>
    </source>
</evidence>